<dbReference type="InterPro" id="IPR000014">
    <property type="entry name" value="PAS"/>
</dbReference>
<dbReference type="PROSITE" id="PS50110">
    <property type="entry name" value="RESPONSE_REGULATORY"/>
    <property type="match status" value="2"/>
</dbReference>
<dbReference type="EC" id="2.7.13.3" evidence="2"/>
<accession>A0A2T1C9A1</accession>
<dbReference type="SUPFAM" id="SSF52172">
    <property type="entry name" value="CheY-like"/>
    <property type="match status" value="2"/>
</dbReference>
<dbReference type="Gene3D" id="1.10.287.130">
    <property type="match status" value="1"/>
</dbReference>
<dbReference type="SMART" id="SM00387">
    <property type="entry name" value="HATPase_c"/>
    <property type="match status" value="1"/>
</dbReference>
<proteinExistence type="predicted"/>
<evidence type="ECO:0000256" key="6">
    <source>
        <dbReference type="ARBA" id="ARBA00022777"/>
    </source>
</evidence>
<dbReference type="SUPFAM" id="SSF47384">
    <property type="entry name" value="Homodimeric domain of signal transducing histidine kinase"/>
    <property type="match status" value="1"/>
</dbReference>
<feature type="modified residue" description="4-aspartylphosphate" evidence="9">
    <location>
        <position position="569"/>
    </location>
</feature>
<dbReference type="PROSITE" id="PS50109">
    <property type="entry name" value="HIS_KIN"/>
    <property type="match status" value="1"/>
</dbReference>
<dbReference type="SMART" id="SM00448">
    <property type="entry name" value="REC"/>
    <property type="match status" value="2"/>
</dbReference>
<dbReference type="InterPro" id="IPR004358">
    <property type="entry name" value="Sig_transdc_His_kin-like_C"/>
</dbReference>
<dbReference type="PANTHER" id="PTHR43065:SF46">
    <property type="entry name" value="C4-DICARBOXYLATE TRANSPORT SENSOR PROTEIN DCTB"/>
    <property type="match status" value="1"/>
</dbReference>
<dbReference type="PROSITE" id="PS50112">
    <property type="entry name" value="PAS"/>
    <property type="match status" value="1"/>
</dbReference>
<dbReference type="Pfam" id="PF02518">
    <property type="entry name" value="HATPase_c"/>
    <property type="match status" value="1"/>
</dbReference>
<dbReference type="CDD" id="cd00082">
    <property type="entry name" value="HisKA"/>
    <property type="match status" value="1"/>
</dbReference>
<dbReference type="SUPFAM" id="SSF55785">
    <property type="entry name" value="PYP-like sensor domain (PAS domain)"/>
    <property type="match status" value="1"/>
</dbReference>
<dbReference type="AlphaFoldDB" id="A0A2T1C9A1"/>
<evidence type="ECO:0000256" key="3">
    <source>
        <dbReference type="ARBA" id="ARBA00022553"/>
    </source>
</evidence>
<dbReference type="InterPro" id="IPR003594">
    <property type="entry name" value="HATPase_dom"/>
</dbReference>
<evidence type="ECO:0000259" key="10">
    <source>
        <dbReference type="PROSITE" id="PS50109"/>
    </source>
</evidence>
<evidence type="ECO:0000256" key="8">
    <source>
        <dbReference type="ARBA" id="ARBA00023012"/>
    </source>
</evidence>
<dbReference type="Pfam" id="PF00072">
    <property type="entry name" value="Response_reg"/>
    <property type="match status" value="2"/>
</dbReference>
<evidence type="ECO:0000256" key="2">
    <source>
        <dbReference type="ARBA" id="ARBA00012438"/>
    </source>
</evidence>
<dbReference type="Proteomes" id="UP000238762">
    <property type="component" value="Unassembled WGS sequence"/>
</dbReference>
<feature type="domain" description="Response regulatory" evidence="11">
    <location>
        <begin position="518"/>
        <end position="634"/>
    </location>
</feature>
<keyword evidence="5" id="KW-0547">Nucleotide-binding</keyword>
<dbReference type="Pfam" id="PF13426">
    <property type="entry name" value="PAS_9"/>
    <property type="match status" value="1"/>
</dbReference>
<keyword evidence="15" id="KW-1185">Reference proteome</keyword>
<dbReference type="OrthoDB" id="9788063at2"/>
<dbReference type="Gene3D" id="3.30.450.20">
    <property type="entry name" value="PAS domain"/>
    <property type="match status" value="1"/>
</dbReference>
<dbReference type="SMART" id="SM00388">
    <property type="entry name" value="HisKA"/>
    <property type="match status" value="1"/>
</dbReference>
<name>A0A2T1C9A1_9CYAN</name>
<comment type="catalytic activity">
    <reaction evidence="1">
        <text>ATP + protein L-histidine = ADP + protein N-phospho-L-histidine.</text>
        <dbReference type="EC" id="2.7.13.3"/>
    </reaction>
</comment>
<comment type="caution">
    <text evidence="14">The sequence shown here is derived from an EMBL/GenBank/DDBJ whole genome shotgun (WGS) entry which is preliminary data.</text>
</comment>
<keyword evidence="3 9" id="KW-0597">Phosphoprotein</keyword>
<dbReference type="PRINTS" id="PR00344">
    <property type="entry name" value="BCTRLSENSOR"/>
</dbReference>
<dbReference type="Pfam" id="PF00512">
    <property type="entry name" value="HisKA"/>
    <property type="match status" value="1"/>
</dbReference>
<dbReference type="Gene3D" id="3.40.50.2300">
    <property type="match status" value="2"/>
</dbReference>
<keyword evidence="4" id="KW-0808">Transferase</keyword>
<keyword evidence="7" id="KW-0067">ATP-binding</keyword>
<dbReference type="PANTHER" id="PTHR43065">
    <property type="entry name" value="SENSOR HISTIDINE KINASE"/>
    <property type="match status" value="1"/>
</dbReference>
<dbReference type="InterPro" id="IPR005467">
    <property type="entry name" value="His_kinase_dom"/>
</dbReference>
<dbReference type="GO" id="GO:0000155">
    <property type="term" value="F:phosphorelay sensor kinase activity"/>
    <property type="evidence" value="ECO:0007669"/>
    <property type="project" value="InterPro"/>
</dbReference>
<evidence type="ECO:0000256" key="4">
    <source>
        <dbReference type="ARBA" id="ARBA00022679"/>
    </source>
</evidence>
<gene>
    <name evidence="14" type="ORF">C7B64_02435</name>
</gene>
<dbReference type="InterPro" id="IPR000700">
    <property type="entry name" value="PAS-assoc_C"/>
</dbReference>
<organism evidence="14 15">
    <name type="scientific">Merismopedia glauca CCAP 1448/3</name>
    <dbReference type="NCBI Taxonomy" id="1296344"/>
    <lineage>
        <taxon>Bacteria</taxon>
        <taxon>Bacillati</taxon>
        <taxon>Cyanobacteriota</taxon>
        <taxon>Cyanophyceae</taxon>
        <taxon>Synechococcales</taxon>
        <taxon>Merismopediaceae</taxon>
        <taxon>Merismopedia</taxon>
    </lineage>
</organism>
<dbReference type="Gene3D" id="3.30.565.10">
    <property type="entry name" value="Histidine kinase-like ATPase, C-terminal domain"/>
    <property type="match status" value="1"/>
</dbReference>
<dbReference type="InterPro" id="IPR035965">
    <property type="entry name" value="PAS-like_dom_sf"/>
</dbReference>
<feature type="domain" description="PAC" evidence="13">
    <location>
        <begin position="211"/>
        <end position="263"/>
    </location>
</feature>
<evidence type="ECO:0000259" key="12">
    <source>
        <dbReference type="PROSITE" id="PS50112"/>
    </source>
</evidence>
<dbReference type="PROSITE" id="PS50113">
    <property type="entry name" value="PAC"/>
    <property type="match status" value="1"/>
</dbReference>
<sequence length="638" mass="71273">MPFNSLGKNTQIEILIITPSHSDYLGLQNLLLQIETNIFEVSWIDNFESGLVALDNHSPDVCLVSYDLGKYNGLQLLRIALKQGCKSPIILLTEYRDRAIDVAAIKAGAADYLDRNQLDSQLLERSIRYGIERKKVEQKIQEQAALLDVATDAILVRSLENKIIFWNKGAEHLYGWKSEEVLGQDAGKLLFPNPSQFPVDIYDRLAQIGYWQGELTQVNKTGSSLIVQSSWTLVKDRSAIPKSILIVNTDITQKKQLESQVLLNQRLESIGTLASGIAHDLNNLLTPMMMIVQLLQFQSTEQKYLDWVSILEKNVNRGRSLVRKILTFSQGYQGEYIPLPVKELILEIKQIIQQTFPKDINIEVSFAENVGNVCGDATQIHQFLLNICLNARDAMPNGGILKIELEQVEIDEEYVKLKPNFQPGDYVVIAISDTGMGISNDIIDKIFDPFFTTKDREKGTGLGLSTTMGIVKSHGGFIEVNTERRKGSTFKVYLPATTSSEIPISSEKPQEIIGQGELILVVDDEAFVGQVTKSLLEASGYQCLIAQDGVEAIAIFAERKLEIKLVLVDAIMPLMDGLTTIRTLRKIDHKVKVVVVSALAANIELLESDRLNTQGFILKPYTGQELLQTIDRALKIDN</sequence>
<dbReference type="SUPFAM" id="SSF55874">
    <property type="entry name" value="ATPase domain of HSP90 chaperone/DNA topoisomerase II/histidine kinase"/>
    <property type="match status" value="1"/>
</dbReference>
<dbReference type="InterPro" id="IPR003661">
    <property type="entry name" value="HisK_dim/P_dom"/>
</dbReference>
<keyword evidence="8" id="KW-0902">Two-component regulatory system</keyword>
<evidence type="ECO:0000256" key="5">
    <source>
        <dbReference type="ARBA" id="ARBA00022741"/>
    </source>
</evidence>
<protein>
    <recommendedName>
        <fullName evidence="2">histidine kinase</fullName>
        <ecNumber evidence="2">2.7.13.3</ecNumber>
    </recommendedName>
</protein>
<feature type="domain" description="Histidine kinase" evidence="10">
    <location>
        <begin position="276"/>
        <end position="498"/>
    </location>
</feature>
<evidence type="ECO:0000256" key="9">
    <source>
        <dbReference type="PROSITE-ProRule" id="PRU00169"/>
    </source>
</evidence>
<dbReference type="EMBL" id="PVWJ01000007">
    <property type="protein sequence ID" value="PSB04836.1"/>
    <property type="molecule type" value="Genomic_DNA"/>
</dbReference>
<dbReference type="InterPro" id="IPR011006">
    <property type="entry name" value="CheY-like_superfamily"/>
</dbReference>
<reference evidence="14 15" key="1">
    <citation type="submission" date="2018-02" db="EMBL/GenBank/DDBJ databases">
        <authorList>
            <person name="Cohen D.B."/>
            <person name="Kent A.D."/>
        </authorList>
    </citation>
    <scope>NUCLEOTIDE SEQUENCE [LARGE SCALE GENOMIC DNA]</scope>
    <source>
        <strain evidence="14 15">CCAP 1448/3</strain>
    </source>
</reference>
<dbReference type="NCBIfam" id="TIGR00229">
    <property type="entry name" value="sensory_box"/>
    <property type="match status" value="1"/>
</dbReference>
<evidence type="ECO:0000259" key="11">
    <source>
        <dbReference type="PROSITE" id="PS50110"/>
    </source>
</evidence>
<dbReference type="CDD" id="cd00130">
    <property type="entry name" value="PAS"/>
    <property type="match status" value="1"/>
</dbReference>
<evidence type="ECO:0000256" key="1">
    <source>
        <dbReference type="ARBA" id="ARBA00000085"/>
    </source>
</evidence>
<evidence type="ECO:0000313" key="14">
    <source>
        <dbReference type="EMBL" id="PSB04836.1"/>
    </source>
</evidence>
<dbReference type="InterPro" id="IPR036890">
    <property type="entry name" value="HATPase_C_sf"/>
</dbReference>
<dbReference type="InterPro" id="IPR001789">
    <property type="entry name" value="Sig_transdc_resp-reg_receiver"/>
</dbReference>
<feature type="domain" description="Response regulatory" evidence="11">
    <location>
        <begin position="13"/>
        <end position="130"/>
    </location>
</feature>
<dbReference type="InterPro" id="IPR036097">
    <property type="entry name" value="HisK_dim/P_sf"/>
</dbReference>
<evidence type="ECO:0000259" key="13">
    <source>
        <dbReference type="PROSITE" id="PS50113"/>
    </source>
</evidence>
<dbReference type="SMART" id="SM00091">
    <property type="entry name" value="PAS"/>
    <property type="match status" value="1"/>
</dbReference>
<keyword evidence="6 14" id="KW-0418">Kinase</keyword>
<dbReference type="RefSeq" id="WP_106287071.1">
    <property type="nucleotide sequence ID" value="NZ_CAWNTC010000151.1"/>
</dbReference>
<comment type="caution">
    <text evidence="9">Lacks conserved residue(s) required for the propagation of feature annotation.</text>
</comment>
<dbReference type="GO" id="GO:0005524">
    <property type="term" value="F:ATP binding"/>
    <property type="evidence" value="ECO:0007669"/>
    <property type="project" value="UniProtKB-KW"/>
</dbReference>
<reference evidence="14 15" key="2">
    <citation type="submission" date="2018-03" db="EMBL/GenBank/DDBJ databases">
        <title>The ancient ancestry and fast evolution of plastids.</title>
        <authorList>
            <person name="Moore K.R."/>
            <person name="Magnabosco C."/>
            <person name="Momper L."/>
            <person name="Gold D.A."/>
            <person name="Bosak T."/>
            <person name="Fournier G.P."/>
        </authorList>
    </citation>
    <scope>NUCLEOTIDE SEQUENCE [LARGE SCALE GENOMIC DNA]</scope>
    <source>
        <strain evidence="14 15">CCAP 1448/3</strain>
    </source>
</reference>
<evidence type="ECO:0000256" key="7">
    <source>
        <dbReference type="ARBA" id="ARBA00022840"/>
    </source>
</evidence>
<evidence type="ECO:0000313" key="15">
    <source>
        <dbReference type="Proteomes" id="UP000238762"/>
    </source>
</evidence>
<feature type="domain" description="PAS" evidence="12">
    <location>
        <begin position="139"/>
        <end position="193"/>
    </location>
</feature>
<dbReference type="CDD" id="cd00156">
    <property type="entry name" value="REC"/>
    <property type="match status" value="2"/>
</dbReference>